<sequence length="207" mass="22890">MALPTPAVYAPALTADRLQKVADWLLDELQATEDDLTRPTDTRWTKGCTTFGRQHSRIVAEWQSGNHPWLGMLDASNALVFTIGEVPCRFSNDDPDNPSKKAVLGVNPYQRAFAEFFSPELPVHYCFVVDRGMDGLADPYVVLHGLSDSNQIVCRWVSDSVPAFRVETESQPAAVEVQKRALSAKHLGEVSEQDPQRTEDGDMSGSV</sequence>
<accession>A0ABY9P7B0</accession>
<dbReference type="Proteomes" id="UP001229313">
    <property type="component" value="Chromosome"/>
</dbReference>
<keyword evidence="3" id="KW-1185">Reference proteome</keyword>
<feature type="region of interest" description="Disordered" evidence="1">
    <location>
        <begin position="184"/>
        <end position="207"/>
    </location>
</feature>
<organism evidence="2 3">
    <name type="scientific">Lysobacter yananisis</name>
    <dbReference type="NCBI Taxonomy" id="1003114"/>
    <lineage>
        <taxon>Bacteria</taxon>
        <taxon>Pseudomonadati</taxon>
        <taxon>Pseudomonadota</taxon>
        <taxon>Gammaproteobacteria</taxon>
        <taxon>Lysobacterales</taxon>
        <taxon>Lysobacteraceae</taxon>
        <taxon>Lysobacter</taxon>
    </lineage>
</organism>
<dbReference type="RefSeq" id="WP_309151857.1">
    <property type="nucleotide sequence ID" value="NZ_CP133568.1"/>
</dbReference>
<feature type="compositionally biased region" description="Basic and acidic residues" evidence="1">
    <location>
        <begin position="186"/>
        <end position="200"/>
    </location>
</feature>
<proteinExistence type="predicted"/>
<reference evidence="2 3" key="1">
    <citation type="submission" date="2023-08" db="EMBL/GenBank/DDBJ databases">
        <title>The whole genome sequence of Lysobacter yananisis.</title>
        <authorList>
            <person name="Sun H."/>
        </authorList>
    </citation>
    <scope>NUCLEOTIDE SEQUENCE [LARGE SCALE GENOMIC DNA]</scope>
    <source>
        <strain evidence="2 3">SNNU513</strain>
    </source>
</reference>
<evidence type="ECO:0000313" key="2">
    <source>
        <dbReference type="EMBL" id="WMT02960.1"/>
    </source>
</evidence>
<protein>
    <submittedName>
        <fullName evidence="2">Uncharacterized protein</fullName>
    </submittedName>
</protein>
<evidence type="ECO:0000313" key="3">
    <source>
        <dbReference type="Proteomes" id="UP001229313"/>
    </source>
</evidence>
<gene>
    <name evidence="2" type="ORF">RDV84_23850</name>
</gene>
<evidence type="ECO:0000256" key="1">
    <source>
        <dbReference type="SAM" id="MobiDB-lite"/>
    </source>
</evidence>
<dbReference type="EMBL" id="CP133568">
    <property type="protein sequence ID" value="WMT02960.1"/>
    <property type="molecule type" value="Genomic_DNA"/>
</dbReference>
<name>A0ABY9P7B0_9GAMM</name>